<dbReference type="AlphaFoldDB" id="A0A1V9X5A9"/>
<dbReference type="SUPFAM" id="SSF48726">
    <property type="entry name" value="Immunoglobulin"/>
    <property type="match status" value="2"/>
</dbReference>
<dbReference type="GO" id="GO:0008046">
    <property type="term" value="F:axon guidance receptor activity"/>
    <property type="evidence" value="ECO:0007669"/>
    <property type="project" value="TreeGrafter"/>
</dbReference>
<dbReference type="SMART" id="SM00409">
    <property type="entry name" value="IG"/>
    <property type="match status" value="2"/>
</dbReference>
<keyword evidence="3" id="KW-0393">Immunoglobulin domain</keyword>
<dbReference type="Proteomes" id="UP000192247">
    <property type="component" value="Unassembled WGS sequence"/>
</dbReference>
<evidence type="ECO:0000256" key="2">
    <source>
        <dbReference type="ARBA" id="ARBA00023157"/>
    </source>
</evidence>
<dbReference type="InterPro" id="IPR013783">
    <property type="entry name" value="Ig-like_fold"/>
</dbReference>
<dbReference type="InParanoid" id="A0A1V9X5A9"/>
<dbReference type="PANTHER" id="PTHR45080">
    <property type="entry name" value="CONTACTIN 5"/>
    <property type="match status" value="1"/>
</dbReference>
<feature type="domain" description="Ig-like" evidence="4">
    <location>
        <begin position="74"/>
        <end position="158"/>
    </location>
</feature>
<evidence type="ECO:0000256" key="3">
    <source>
        <dbReference type="ARBA" id="ARBA00023319"/>
    </source>
</evidence>
<dbReference type="InterPro" id="IPR036179">
    <property type="entry name" value="Ig-like_dom_sf"/>
</dbReference>
<dbReference type="GO" id="GO:0050808">
    <property type="term" value="P:synapse organization"/>
    <property type="evidence" value="ECO:0007669"/>
    <property type="project" value="TreeGrafter"/>
</dbReference>
<dbReference type="Gene3D" id="2.60.40.10">
    <property type="entry name" value="Immunoglobulins"/>
    <property type="match status" value="2"/>
</dbReference>
<name>A0A1V9X5A9_9ACAR</name>
<dbReference type="Pfam" id="PF13927">
    <property type="entry name" value="Ig_3"/>
    <property type="match status" value="1"/>
</dbReference>
<proteinExistence type="predicted"/>
<keyword evidence="1" id="KW-0732">Signal</keyword>
<accession>A0A1V9X5A9</accession>
<comment type="caution">
    <text evidence="5">The sequence shown here is derived from an EMBL/GenBank/DDBJ whole genome shotgun (WGS) entry which is preliminary data.</text>
</comment>
<protein>
    <submittedName>
        <fullName evidence="5">Hemicentin-2-like</fullName>
    </submittedName>
</protein>
<dbReference type="EMBL" id="MNPL01024218">
    <property type="protein sequence ID" value="OQR68596.1"/>
    <property type="molecule type" value="Genomic_DNA"/>
</dbReference>
<evidence type="ECO:0000256" key="1">
    <source>
        <dbReference type="ARBA" id="ARBA00022729"/>
    </source>
</evidence>
<dbReference type="OrthoDB" id="6507807at2759"/>
<organism evidence="5 6">
    <name type="scientific">Tropilaelaps mercedesae</name>
    <dbReference type="NCBI Taxonomy" id="418985"/>
    <lineage>
        <taxon>Eukaryota</taxon>
        <taxon>Metazoa</taxon>
        <taxon>Ecdysozoa</taxon>
        <taxon>Arthropoda</taxon>
        <taxon>Chelicerata</taxon>
        <taxon>Arachnida</taxon>
        <taxon>Acari</taxon>
        <taxon>Parasitiformes</taxon>
        <taxon>Mesostigmata</taxon>
        <taxon>Gamasina</taxon>
        <taxon>Dermanyssoidea</taxon>
        <taxon>Laelapidae</taxon>
        <taxon>Tropilaelaps</taxon>
    </lineage>
</organism>
<dbReference type="InterPro" id="IPR050958">
    <property type="entry name" value="Cell_Adh-Cytoskel_Orgn"/>
</dbReference>
<dbReference type="Pfam" id="PF07679">
    <property type="entry name" value="I-set"/>
    <property type="match status" value="1"/>
</dbReference>
<sequence length="382" mass="41891">MDKSLQEPLLRLWFFGDSVLFVDDTPLFYRNYFNLQNKSLEVTMIGPEVAGKYTCRLSDPKESTLVHQIELLGPPVIETDVDELTAREGGNILIHCKSSSAPEPTITYAKEGSDVDLSPFVQNSTLRISGVTREHAGAYTCTAKNGYEPDGVKTVIVKYEGRPDVNVSIQWKNLQDEQKKGVELTCKVASEENATISWRKGDSDKLVGSPEYEILTENAVSVLRINSISKELFDNYTCVASNQYGETSGIVEISSAPIKPTVKVTPSDVKAEIAVSTASPYRVRKFELTLKGKVGEPRQFDLALSETEPAGANGKYELKQALTQLTPDSDYEGTVVAITEKDERSAPEKFTFHTEATQITSGSAQIAGCTLALILAFTIIQA</sequence>
<dbReference type="PANTHER" id="PTHR45080:SF8">
    <property type="entry name" value="IG-LIKE DOMAIN-CONTAINING PROTEIN"/>
    <property type="match status" value="1"/>
</dbReference>
<dbReference type="GO" id="GO:0005886">
    <property type="term" value="C:plasma membrane"/>
    <property type="evidence" value="ECO:0007669"/>
    <property type="project" value="TreeGrafter"/>
</dbReference>
<evidence type="ECO:0000313" key="5">
    <source>
        <dbReference type="EMBL" id="OQR68596.1"/>
    </source>
</evidence>
<gene>
    <name evidence="5" type="ORF">BIW11_04530</name>
</gene>
<dbReference type="CDD" id="cd00096">
    <property type="entry name" value="Ig"/>
    <property type="match status" value="1"/>
</dbReference>
<evidence type="ECO:0000313" key="6">
    <source>
        <dbReference type="Proteomes" id="UP000192247"/>
    </source>
</evidence>
<dbReference type="GO" id="GO:0043025">
    <property type="term" value="C:neuronal cell body"/>
    <property type="evidence" value="ECO:0007669"/>
    <property type="project" value="TreeGrafter"/>
</dbReference>
<dbReference type="STRING" id="418985.A0A1V9X5A9"/>
<dbReference type="SMART" id="SM00408">
    <property type="entry name" value="IGc2"/>
    <property type="match status" value="2"/>
</dbReference>
<dbReference type="InterPro" id="IPR013098">
    <property type="entry name" value="Ig_I-set"/>
</dbReference>
<dbReference type="GO" id="GO:0030424">
    <property type="term" value="C:axon"/>
    <property type="evidence" value="ECO:0007669"/>
    <property type="project" value="TreeGrafter"/>
</dbReference>
<dbReference type="InterPro" id="IPR003598">
    <property type="entry name" value="Ig_sub2"/>
</dbReference>
<dbReference type="InterPro" id="IPR007110">
    <property type="entry name" value="Ig-like_dom"/>
</dbReference>
<evidence type="ECO:0000259" key="4">
    <source>
        <dbReference type="PROSITE" id="PS50835"/>
    </source>
</evidence>
<dbReference type="InterPro" id="IPR003599">
    <property type="entry name" value="Ig_sub"/>
</dbReference>
<dbReference type="PROSITE" id="PS50835">
    <property type="entry name" value="IG_LIKE"/>
    <property type="match status" value="2"/>
</dbReference>
<dbReference type="GO" id="GO:0007156">
    <property type="term" value="P:homophilic cell adhesion via plasma membrane adhesion molecules"/>
    <property type="evidence" value="ECO:0007669"/>
    <property type="project" value="TreeGrafter"/>
</dbReference>
<reference evidence="5 6" key="1">
    <citation type="journal article" date="2017" name="Gigascience">
        <title>Draft genome of the honey bee ectoparasitic mite, Tropilaelaps mercedesae, is shaped by the parasitic life history.</title>
        <authorList>
            <person name="Dong X."/>
            <person name="Armstrong S.D."/>
            <person name="Xia D."/>
            <person name="Makepeace B.L."/>
            <person name="Darby A.C."/>
            <person name="Kadowaki T."/>
        </authorList>
    </citation>
    <scope>NUCLEOTIDE SEQUENCE [LARGE SCALE GENOMIC DNA]</scope>
    <source>
        <strain evidence="5">Wuxi-XJTLU</strain>
    </source>
</reference>
<keyword evidence="2" id="KW-1015">Disulfide bond</keyword>
<keyword evidence="6" id="KW-1185">Reference proteome</keyword>
<feature type="domain" description="Ig-like" evidence="4">
    <location>
        <begin position="163"/>
        <end position="254"/>
    </location>
</feature>